<reference evidence="1 2" key="1">
    <citation type="submission" date="2017-11" db="EMBL/GenBank/DDBJ databases">
        <title>Infants hospitalized years apart are colonized by the same room-sourced microbial strains.</title>
        <authorList>
            <person name="Brooks B."/>
            <person name="Olm M.R."/>
            <person name="Firek B.A."/>
            <person name="Baker R."/>
            <person name="Thomas B.C."/>
            <person name="Morowitz M.J."/>
            <person name="Banfield J.F."/>
        </authorList>
    </citation>
    <scope>NUCLEOTIDE SEQUENCE [LARGE SCALE GENOMIC DNA]</scope>
    <source>
        <strain evidence="1">S2_009_000_R2_76</strain>
    </source>
</reference>
<gene>
    <name evidence="1" type="ORF">DI598_09105</name>
</gene>
<evidence type="ECO:0000313" key="1">
    <source>
        <dbReference type="EMBL" id="PZP48906.1"/>
    </source>
</evidence>
<organism evidence="1 2">
    <name type="scientific">Pseudopedobacter saltans</name>
    <dbReference type="NCBI Taxonomy" id="151895"/>
    <lineage>
        <taxon>Bacteria</taxon>
        <taxon>Pseudomonadati</taxon>
        <taxon>Bacteroidota</taxon>
        <taxon>Sphingobacteriia</taxon>
        <taxon>Sphingobacteriales</taxon>
        <taxon>Sphingobacteriaceae</taxon>
        <taxon>Pseudopedobacter</taxon>
    </lineage>
</organism>
<dbReference type="EMBL" id="QFOI01000139">
    <property type="protein sequence ID" value="PZP48906.1"/>
    <property type="molecule type" value="Genomic_DNA"/>
</dbReference>
<evidence type="ECO:0000313" key="2">
    <source>
        <dbReference type="Proteomes" id="UP000249645"/>
    </source>
</evidence>
<protein>
    <recommendedName>
        <fullName evidence="3">SH3b domain-containing protein</fullName>
    </recommendedName>
</protein>
<name>A0A2W5GSW3_9SPHI</name>
<accession>A0A2W5GSW3</accession>
<sequence length="258" mass="28920">MAQEYCIGVLSGLPFKDSVSVFAQTAFIRKEASLNSEVVDSVSMGSWLKVVPNQYDNLKLVRVSGYDSYWLPVIYQNDGQARRGFVWSGSLAITDNRMDDKRFMVGMGYITSTSDQSDVIVKCKMLDNASNELWTEKLNIGHEAISLNTNMWDGMGLSNIQNVVRVISSGEACGVPTNYNYFGWTGSTMVRLPSRYSVADAGSYYYEEAFIFPSEKGGNPNVIIKTVKSEEYDENDKPIKKKSSKSEFVWDGKTWKAI</sequence>
<dbReference type="AlphaFoldDB" id="A0A2W5GSW3"/>
<dbReference type="Proteomes" id="UP000249645">
    <property type="component" value="Unassembled WGS sequence"/>
</dbReference>
<comment type="caution">
    <text evidence="1">The sequence shown here is derived from an EMBL/GenBank/DDBJ whole genome shotgun (WGS) entry which is preliminary data.</text>
</comment>
<proteinExistence type="predicted"/>
<evidence type="ECO:0008006" key="3">
    <source>
        <dbReference type="Google" id="ProtNLM"/>
    </source>
</evidence>